<dbReference type="InterPro" id="IPR051253">
    <property type="entry name" value="11-beta-HSD"/>
</dbReference>
<dbReference type="GO" id="GO:0016491">
    <property type="term" value="F:oxidoreductase activity"/>
    <property type="evidence" value="ECO:0007669"/>
    <property type="project" value="UniProtKB-KW"/>
</dbReference>
<evidence type="ECO:0000256" key="9">
    <source>
        <dbReference type="ARBA" id="ARBA00093198"/>
    </source>
</evidence>
<dbReference type="InterPro" id="IPR002347">
    <property type="entry name" value="SDR_fam"/>
</dbReference>
<dbReference type="PANTHER" id="PTHR44279">
    <property type="entry name" value="HYDROXYSTEROID (11-BETA) DEHYDROGENASE 1-LIKE B-RELATED"/>
    <property type="match status" value="1"/>
</dbReference>
<dbReference type="SUPFAM" id="SSF51735">
    <property type="entry name" value="NAD(P)-binding Rossmann-fold domains"/>
    <property type="match status" value="1"/>
</dbReference>
<evidence type="ECO:0000256" key="5">
    <source>
        <dbReference type="ARBA" id="ARBA00022857"/>
    </source>
</evidence>
<evidence type="ECO:0000256" key="7">
    <source>
        <dbReference type="ARBA" id="ARBA00040597"/>
    </source>
</evidence>
<dbReference type="InterPro" id="IPR020904">
    <property type="entry name" value="Sc_DH/Rdtase_CS"/>
</dbReference>
<dbReference type="Pfam" id="PF00106">
    <property type="entry name" value="adh_short"/>
    <property type="match status" value="1"/>
</dbReference>
<dbReference type="Gene3D" id="3.40.50.720">
    <property type="entry name" value="NAD(P)-binding Rossmann-like Domain"/>
    <property type="match status" value="1"/>
</dbReference>
<comment type="catalytic activity">
    <reaction evidence="9">
        <text>cortisone + NADPH + H(+) = cortisol + NADP(+)</text>
        <dbReference type="Rhea" id="RHEA:68616"/>
        <dbReference type="ChEBI" id="CHEBI:15378"/>
        <dbReference type="ChEBI" id="CHEBI:16962"/>
        <dbReference type="ChEBI" id="CHEBI:17650"/>
        <dbReference type="ChEBI" id="CHEBI:57783"/>
        <dbReference type="ChEBI" id="CHEBI:58349"/>
    </reaction>
    <physiologicalReaction direction="right-to-left" evidence="9">
        <dbReference type="Rhea" id="RHEA:68618"/>
    </physiologicalReaction>
</comment>
<evidence type="ECO:0000256" key="10">
    <source>
        <dbReference type="ARBA" id="ARBA00093430"/>
    </source>
</evidence>
<comment type="similarity">
    <text evidence="2">Belongs to the short-chain dehydrogenases/reductases (SDR) family.</text>
</comment>
<dbReference type="PROSITE" id="PS00061">
    <property type="entry name" value="ADH_SHORT"/>
    <property type="match status" value="1"/>
</dbReference>
<sequence length="139" mass="15032">MNHSQDWCSLPSTDKQQLCSFLSKCGSCLLLFSTLSFAFPGKIPTPFTTSYSAAKFALDGFFSSLRHELSMQNISVTLCILGLINTEWALESTRGKVSLPASPAPDAALAIIQGGAMCAMEVYYPGWLYSVCCLGVLFP</sequence>
<comment type="subcellular location">
    <subcellularLocation>
        <location evidence="1">Secreted</location>
    </subcellularLocation>
</comment>
<keyword evidence="4" id="KW-0732">Signal</keyword>
<accession>A0A8V5GHX5</accession>
<dbReference type="GO" id="GO:0005576">
    <property type="term" value="C:extracellular region"/>
    <property type="evidence" value="ECO:0007669"/>
    <property type="project" value="UniProtKB-SubCell"/>
</dbReference>
<evidence type="ECO:0000313" key="11">
    <source>
        <dbReference type="Ensembl" id="ENSMUNP00000026309.1"/>
    </source>
</evidence>
<proteinExistence type="inferred from homology"/>
<evidence type="ECO:0000256" key="8">
    <source>
        <dbReference type="ARBA" id="ARBA00042169"/>
    </source>
</evidence>
<dbReference type="InterPro" id="IPR036291">
    <property type="entry name" value="NAD(P)-bd_dom_sf"/>
</dbReference>
<evidence type="ECO:0000256" key="4">
    <source>
        <dbReference type="ARBA" id="ARBA00022729"/>
    </source>
</evidence>
<reference evidence="11" key="3">
    <citation type="submission" date="2025-09" db="UniProtKB">
        <authorList>
            <consortium name="Ensembl"/>
        </authorList>
    </citation>
    <scope>IDENTIFICATION</scope>
</reference>
<reference evidence="11" key="2">
    <citation type="submission" date="2025-08" db="UniProtKB">
        <authorList>
            <consortium name="Ensembl"/>
        </authorList>
    </citation>
    <scope>IDENTIFICATION</scope>
</reference>
<evidence type="ECO:0000256" key="1">
    <source>
        <dbReference type="ARBA" id="ARBA00004613"/>
    </source>
</evidence>
<protein>
    <recommendedName>
        <fullName evidence="7">Hydroxysteroid 11-beta-dehydrogenase 1-like protein</fullName>
    </recommendedName>
    <alternativeName>
        <fullName evidence="8">11-beta-hydroxysteroid dehydrogenase type 3</fullName>
    </alternativeName>
</protein>
<dbReference type="Ensembl" id="ENSMUNT00000031224.1">
    <property type="protein sequence ID" value="ENSMUNP00000026309.1"/>
    <property type="gene ID" value="ENSMUNG00000017225.1"/>
</dbReference>
<evidence type="ECO:0000256" key="3">
    <source>
        <dbReference type="ARBA" id="ARBA00022525"/>
    </source>
</evidence>
<keyword evidence="12" id="KW-1185">Reference proteome</keyword>
<keyword evidence="6" id="KW-0560">Oxidoreductase</keyword>
<reference evidence="11" key="1">
    <citation type="submission" date="2020-03" db="EMBL/GenBank/DDBJ databases">
        <title>Melopsittacus undulatus (budgerigar) genome, bMelUnd1, maternal haplotype with Z.</title>
        <authorList>
            <person name="Gedman G."/>
            <person name="Mountcastle J."/>
            <person name="Haase B."/>
            <person name="Formenti G."/>
            <person name="Wright T."/>
            <person name="Apodaca J."/>
            <person name="Pelan S."/>
            <person name="Chow W."/>
            <person name="Rhie A."/>
            <person name="Howe K."/>
            <person name="Fedrigo O."/>
            <person name="Jarvis E.D."/>
        </authorList>
    </citation>
    <scope>NUCLEOTIDE SEQUENCE [LARGE SCALE GENOMIC DNA]</scope>
</reference>
<dbReference type="AlphaFoldDB" id="A0A8V5GHX5"/>
<keyword evidence="3" id="KW-0964">Secreted</keyword>
<keyword evidence="5" id="KW-0521">NADP</keyword>
<evidence type="ECO:0000256" key="2">
    <source>
        <dbReference type="ARBA" id="ARBA00006484"/>
    </source>
</evidence>
<evidence type="ECO:0000313" key="12">
    <source>
        <dbReference type="Proteomes" id="UP000694405"/>
    </source>
</evidence>
<dbReference type="PANTHER" id="PTHR44279:SF3">
    <property type="entry name" value="HYDROXYSTEROID 11-BETA-DEHYDROGENASE 1-LIKE PROTEIN"/>
    <property type="match status" value="1"/>
</dbReference>
<evidence type="ECO:0000256" key="6">
    <source>
        <dbReference type="ARBA" id="ARBA00023002"/>
    </source>
</evidence>
<name>A0A8V5GHX5_MELUD</name>
<dbReference type="Proteomes" id="UP000694405">
    <property type="component" value="Chromosome 19"/>
</dbReference>
<comment type="function">
    <text evidence="10">Unidirectional NADP(+)-dependent cortisol dehydrogenase (in vitro).</text>
</comment>
<organism evidence="11 12">
    <name type="scientific">Melopsittacus undulatus</name>
    <name type="common">Budgerigar</name>
    <name type="synonym">Psittacus undulatus</name>
    <dbReference type="NCBI Taxonomy" id="13146"/>
    <lineage>
        <taxon>Eukaryota</taxon>
        <taxon>Metazoa</taxon>
        <taxon>Chordata</taxon>
        <taxon>Craniata</taxon>
        <taxon>Vertebrata</taxon>
        <taxon>Euteleostomi</taxon>
        <taxon>Archelosauria</taxon>
        <taxon>Archosauria</taxon>
        <taxon>Dinosauria</taxon>
        <taxon>Saurischia</taxon>
        <taxon>Theropoda</taxon>
        <taxon>Coelurosauria</taxon>
        <taxon>Aves</taxon>
        <taxon>Neognathae</taxon>
        <taxon>Neoaves</taxon>
        <taxon>Telluraves</taxon>
        <taxon>Australaves</taxon>
        <taxon>Psittaciformes</taxon>
        <taxon>Psittaculidae</taxon>
        <taxon>Melopsittacus</taxon>
    </lineage>
</organism>